<reference evidence="2 3" key="1">
    <citation type="submission" date="2019-06" db="EMBL/GenBank/DDBJ databases">
        <title>Genome of Acinetobacter radioresistens APH1, a phenol degrading strain.</title>
        <authorList>
            <person name="Liu Y."/>
        </authorList>
    </citation>
    <scope>NUCLEOTIDE SEQUENCE [LARGE SCALE GENOMIC DNA]</scope>
    <source>
        <strain evidence="2 3">APH1</strain>
    </source>
</reference>
<dbReference type="AlphaFoldDB" id="A0A8H2PT21"/>
<feature type="transmembrane region" description="Helical" evidence="1">
    <location>
        <begin position="272"/>
        <end position="295"/>
    </location>
</feature>
<dbReference type="Proteomes" id="UP000314285">
    <property type="component" value="Unassembled WGS sequence"/>
</dbReference>
<keyword evidence="1" id="KW-1133">Transmembrane helix</keyword>
<evidence type="ECO:0000313" key="2">
    <source>
        <dbReference type="EMBL" id="TNX93581.1"/>
    </source>
</evidence>
<comment type="caution">
    <text evidence="2">The sequence shown here is derived from an EMBL/GenBank/DDBJ whole genome shotgun (WGS) entry which is preliminary data.</text>
</comment>
<protein>
    <submittedName>
        <fullName evidence="2">Uncharacterized protein</fullName>
    </submittedName>
</protein>
<evidence type="ECO:0000313" key="3">
    <source>
        <dbReference type="Proteomes" id="UP000314285"/>
    </source>
</evidence>
<gene>
    <name evidence="2" type="ORF">FHY67_03845</name>
</gene>
<feature type="transmembrane region" description="Helical" evidence="1">
    <location>
        <begin position="241"/>
        <end position="260"/>
    </location>
</feature>
<keyword evidence="1" id="KW-0472">Membrane</keyword>
<proteinExistence type="predicted"/>
<sequence>MSTLIYVCGLLLSVSTLPDPTLSSYYQTYYDCPLRPANTLESKNVSSIYQIPEHFPTERKLWPVFTVDQVHSKNFKQIMDQGIKPGLLIPENFMNPLIYFQLKRQINRGAIPLLDFSSVEPSRFNSLATLATSAGLRPMGAYVHDGWNPLLKTLPKGLYIIQANEGQIPLPALPIQSGQHLFYTAYPNSYGFNGTGILLNPEGNLSNEDINYPVLGIGWKFLNVSFYSQPDRIHTSIAGRMLLAAGLMILPLHLILSLHYPELLGFWGTSTSWLSVFMIIVLMIILVSTMLWRIFKKS</sequence>
<organism evidence="2 3">
    <name type="scientific">Acinetobacter radioresistens</name>
    <dbReference type="NCBI Taxonomy" id="40216"/>
    <lineage>
        <taxon>Bacteria</taxon>
        <taxon>Pseudomonadati</taxon>
        <taxon>Pseudomonadota</taxon>
        <taxon>Gammaproteobacteria</taxon>
        <taxon>Moraxellales</taxon>
        <taxon>Moraxellaceae</taxon>
        <taxon>Acinetobacter</taxon>
    </lineage>
</organism>
<keyword evidence="1" id="KW-0812">Transmembrane</keyword>
<accession>A0A8H2PT21</accession>
<dbReference type="EMBL" id="VFBM01000002">
    <property type="protein sequence ID" value="TNX93581.1"/>
    <property type="molecule type" value="Genomic_DNA"/>
</dbReference>
<dbReference type="RefSeq" id="WP_005015293.1">
    <property type="nucleotide sequence ID" value="NZ_BKHE01000099.1"/>
</dbReference>
<name>A0A8H2PT21_ACIRA</name>
<evidence type="ECO:0000256" key="1">
    <source>
        <dbReference type="SAM" id="Phobius"/>
    </source>
</evidence>